<evidence type="ECO:0000256" key="2">
    <source>
        <dbReference type="ARBA" id="ARBA00022840"/>
    </source>
</evidence>
<name>A0A091C7S7_9ENTE</name>
<dbReference type="GO" id="GO:0005524">
    <property type="term" value="F:ATP binding"/>
    <property type="evidence" value="ECO:0007669"/>
    <property type="project" value="UniProtKB-KW"/>
</dbReference>
<dbReference type="SUPFAM" id="SSF52540">
    <property type="entry name" value="P-loop containing nucleoside triphosphate hydrolases"/>
    <property type="match status" value="1"/>
</dbReference>
<gene>
    <name evidence="4" type="ORF">TMUPMC115_0766</name>
</gene>
<sequence length="113" mass="12266">MFFSKIIGINGSMKNAGEQAKAAILYPPKGLNCLITGPTGSGKTYFAHAMFQFAKSNNVIEADKELIVFNCADYANNPELLMSHLFGYAKGAFTGADEEKRELSTKLTVVCSF</sequence>
<comment type="caution">
    <text evidence="4">The sequence shown here is derived from an EMBL/GenBank/DDBJ whole genome shotgun (WGS) entry which is preliminary data.</text>
</comment>
<evidence type="ECO:0000256" key="1">
    <source>
        <dbReference type="ARBA" id="ARBA00022741"/>
    </source>
</evidence>
<evidence type="ECO:0000313" key="4">
    <source>
        <dbReference type="EMBL" id="KFN92750.1"/>
    </source>
</evidence>
<dbReference type="Proteomes" id="UP000029380">
    <property type="component" value="Unassembled WGS sequence"/>
</dbReference>
<evidence type="ECO:0000259" key="3">
    <source>
        <dbReference type="PROSITE" id="PS50045"/>
    </source>
</evidence>
<dbReference type="InterPro" id="IPR002078">
    <property type="entry name" value="Sigma_54_int"/>
</dbReference>
<dbReference type="Pfam" id="PF00158">
    <property type="entry name" value="Sigma54_activat"/>
    <property type="match status" value="1"/>
</dbReference>
<proteinExistence type="predicted"/>
<dbReference type="InterPro" id="IPR027417">
    <property type="entry name" value="P-loop_NTPase"/>
</dbReference>
<organism evidence="4 5">
    <name type="scientific">Tetragenococcus muriaticus PMC-11-5</name>
    <dbReference type="NCBI Taxonomy" id="1302649"/>
    <lineage>
        <taxon>Bacteria</taxon>
        <taxon>Bacillati</taxon>
        <taxon>Bacillota</taxon>
        <taxon>Bacilli</taxon>
        <taxon>Lactobacillales</taxon>
        <taxon>Enterococcaceae</taxon>
        <taxon>Tetragenococcus</taxon>
    </lineage>
</organism>
<dbReference type="EMBL" id="JPVU01000084">
    <property type="protein sequence ID" value="KFN92750.1"/>
    <property type="molecule type" value="Genomic_DNA"/>
</dbReference>
<dbReference type="PROSITE" id="PS50045">
    <property type="entry name" value="SIGMA54_INTERACT_4"/>
    <property type="match status" value="1"/>
</dbReference>
<protein>
    <submittedName>
        <fullName evidence="4">NtrC family transcriptional regulator</fullName>
    </submittedName>
</protein>
<keyword evidence="1" id="KW-0547">Nucleotide-binding</keyword>
<dbReference type="GO" id="GO:0006355">
    <property type="term" value="P:regulation of DNA-templated transcription"/>
    <property type="evidence" value="ECO:0007669"/>
    <property type="project" value="InterPro"/>
</dbReference>
<dbReference type="CDD" id="cd00009">
    <property type="entry name" value="AAA"/>
    <property type="match status" value="1"/>
</dbReference>
<dbReference type="PATRIC" id="fig|1302649.3.peg.770"/>
<keyword evidence="2" id="KW-0067">ATP-binding</keyword>
<dbReference type="PANTHER" id="PTHR32071">
    <property type="entry name" value="TRANSCRIPTIONAL REGULATORY PROTEIN"/>
    <property type="match status" value="1"/>
</dbReference>
<dbReference type="PANTHER" id="PTHR32071:SF38">
    <property type="entry name" value="PSP OPERON TRANSCRIPTIONAL ACTIVATOR"/>
    <property type="match status" value="1"/>
</dbReference>
<reference evidence="4 5" key="1">
    <citation type="submission" date="2014-08" db="EMBL/GenBank/DDBJ databases">
        <title>Genome sequence of Tetragenococcus muriaticus.</title>
        <authorList>
            <person name="Chuea-nongthon C."/>
            <person name="Rodtong S."/>
            <person name="Yongsawatdigul J."/>
            <person name="Steele J.L."/>
            <person name="Liu X.-y."/>
            <person name="Speers J."/>
            <person name="Glasner J.D."/>
            <person name="Neeno-Eckwall E.C."/>
        </authorList>
    </citation>
    <scope>NUCLEOTIDE SEQUENCE [LARGE SCALE GENOMIC DNA]</scope>
    <source>
        <strain evidence="4 5">PMC-11-5</strain>
    </source>
</reference>
<accession>A0A091C7S7</accession>
<feature type="domain" description="Sigma-54 factor interaction" evidence="3">
    <location>
        <begin position="6"/>
        <end position="113"/>
    </location>
</feature>
<dbReference type="AlphaFoldDB" id="A0A091C7S7"/>
<evidence type="ECO:0000313" key="5">
    <source>
        <dbReference type="Proteomes" id="UP000029380"/>
    </source>
</evidence>
<dbReference type="Gene3D" id="3.40.50.300">
    <property type="entry name" value="P-loop containing nucleotide triphosphate hydrolases"/>
    <property type="match status" value="1"/>
</dbReference>